<reference evidence="1" key="1">
    <citation type="journal article" date="2020" name="Fungal Divers.">
        <title>Resolving the Mortierellaceae phylogeny through synthesis of multi-gene phylogenetics and phylogenomics.</title>
        <authorList>
            <person name="Vandepol N."/>
            <person name="Liber J."/>
            <person name="Desiro A."/>
            <person name="Na H."/>
            <person name="Kennedy M."/>
            <person name="Barry K."/>
            <person name="Grigoriev I.V."/>
            <person name="Miller A.N."/>
            <person name="O'Donnell K."/>
            <person name="Stajich J.E."/>
            <person name="Bonito G."/>
        </authorList>
    </citation>
    <scope>NUCLEOTIDE SEQUENCE</scope>
    <source>
        <strain evidence="1">REB-010B</strain>
    </source>
</reference>
<protein>
    <submittedName>
        <fullName evidence="1">Uncharacterized protein</fullName>
    </submittedName>
</protein>
<proteinExistence type="predicted"/>
<comment type="caution">
    <text evidence="1">The sequence shown here is derived from an EMBL/GenBank/DDBJ whole genome shotgun (WGS) entry which is preliminary data.</text>
</comment>
<organism evidence="1 2">
    <name type="scientific">Dissophora globulifera</name>
    <dbReference type="NCBI Taxonomy" id="979702"/>
    <lineage>
        <taxon>Eukaryota</taxon>
        <taxon>Fungi</taxon>
        <taxon>Fungi incertae sedis</taxon>
        <taxon>Mucoromycota</taxon>
        <taxon>Mortierellomycotina</taxon>
        <taxon>Mortierellomycetes</taxon>
        <taxon>Mortierellales</taxon>
        <taxon>Mortierellaceae</taxon>
        <taxon>Dissophora</taxon>
    </lineage>
</organism>
<dbReference type="AlphaFoldDB" id="A0A9P6RE87"/>
<evidence type="ECO:0000313" key="1">
    <source>
        <dbReference type="EMBL" id="KAG0315915.1"/>
    </source>
</evidence>
<dbReference type="EMBL" id="JAAAIP010000505">
    <property type="protein sequence ID" value="KAG0315915.1"/>
    <property type="molecule type" value="Genomic_DNA"/>
</dbReference>
<sequence>MFKNKDAIAGTPAKSQEDMGVDSIKPITMNETGWKSRYEMTKRVIKLKHHIDNTIDHFTANLNLLNKYVPQKLVYSMKVEFGQLDPLALHSQHREQISCHDDVLEQEPIWFKLQRDDNDRFENLNIPFNTGLVDWH</sequence>
<dbReference type="Proteomes" id="UP000738325">
    <property type="component" value="Unassembled WGS sequence"/>
</dbReference>
<dbReference type="OrthoDB" id="2436853at2759"/>
<accession>A0A9P6RE87</accession>
<gene>
    <name evidence="1" type="ORF">BGZ99_007170</name>
</gene>
<evidence type="ECO:0000313" key="2">
    <source>
        <dbReference type="Proteomes" id="UP000738325"/>
    </source>
</evidence>
<keyword evidence="2" id="KW-1185">Reference proteome</keyword>
<name>A0A9P6RE87_9FUNG</name>